<reference evidence="2 3" key="1">
    <citation type="submission" date="2020-11" db="EMBL/GenBank/DDBJ databases">
        <title>Complete genome sequence unveiled secondary metabolic potentials in Streptomyces solisilvae HNM0141.</title>
        <authorList>
            <person name="Huang X."/>
        </authorList>
    </citation>
    <scope>NUCLEOTIDE SEQUENCE [LARGE SCALE GENOMIC DNA]</scope>
    <source>
        <strain evidence="2 3">HNM0141</strain>
    </source>
</reference>
<evidence type="ECO:0000313" key="2">
    <source>
        <dbReference type="EMBL" id="QPI57344.1"/>
    </source>
</evidence>
<keyword evidence="3" id="KW-1185">Reference proteome</keyword>
<gene>
    <name evidence="2" type="ORF">I1A49_22690</name>
</gene>
<sequence>MGEDLSSLDMMLANSDGLSDEELIRIRGERVLGAAAILLHRQGDAETAAMAADVTSSHLIFSGEDSGGMEWYRAVLDVDPHLVPRYTEEVLQRISNAMRAATARDPWMRVMHIQVLPTIPEVSANWRKQLQSASGPQPTNQARRGRLEPQHPMDDGLHFTNKWEHAVYRVLKERQAALPDNDTIGILPLCAMRVRGHTYEPDLLITYRGRAGVIEIDGPHHKGRASDDKSRERLLRNAGVGYIDRLDVRDSTEKTEVEKFVTDFLKHLGG</sequence>
<evidence type="ECO:0000256" key="1">
    <source>
        <dbReference type="SAM" id="MobiDB-lite"/>
    </source>
</evidence>
<accession>A0ABX6W788</accession>
<protein>
    <recommendedName>
        <fullName evidence="4">DUF559 domain-containing protein</fullName>
    </recommendedName>
</protein>
<name>A0ABX6W788_STRMQ</name>
<dbReference type="Proteomes" id="UP000663421">
    <property type="component" value="Chromosome"/>
</dbReference>
<organism evidence="2 3">
    <name type="scientific">Streptomyces malaysiensis</name>
    <dbReference type="NCBI Taxonomy" id="92644"/>
    <lineage>
        <taxon>Bacteria</taxon>
        <taxon>Bacillati</taxon>
        <taxon>Actinomycetota</taxon>
        <taxon>Actinomycetes</taxon>
        <taxon>Kitasatosporales</taxon>
        <taxon>Streptomycetaceae</taxon>
        <taxon>Streptomyces</taxon>
        <taxon>Streptomyces violaceusniger group</taxon>
    </lineage>
</organism>
<evidence type="ECO:0008006" key="4">
    <source>
        <dbReference type="Google" id="ProtNLM"/>
    </source>
</evidence>
<feature type="region of interest" description="Disordered" evidence="1">
    <location>
        <begin position="130"/>
        <end position="155"/>
    </location>
</feature>
<feature type="compositionally biased region" description="Polar residues" evidence="1">
    <location>
        <begin position="130"/>
        <end position="142"/>
    </location>
</feature>
<proteinExistence type="predicted"/>
<feature type="compositionally biased region" description="Basic and acidic residues" evidence="1">
    <location>
        <begin position="145"/>
        <end position="155"/>
    </location>
</feature>
<evidence type="ECO:0000313" key="3">
    <source>
        <dbReference type="Proteomes" id="UP000663421"/>
    </source>
</evidence>
<dbReference type="EMBL" id="CP065050">
    <property type="protein sequence ID" value="QPI57344.1"/>
    <property type="molecule type" value="Genomic_DNA"/>
</dbReference>